<dbReference type="InterPro" id="IPR012340">
    <property type="entry name" value="NA-bd_OB-fold"/>
</dbReference>
<accession>A0A1R2B696</accession>
<dbReference type="Proteomes" id="UP000187209">
    <property type="component" value="Unassembled WGS sequence"/>
</dbReference>
<keyword evidence="3" id="KW-0238">DNA-binding</keyword>
<evidence type="ECO:0000313" key="10">
    <source>
        <dbReference type="Proteomes" id="UP000187209"/>
    </source>
</evidence>
<feature type="domain" description="Breast cancer type 2 susceptibility protein helical" evidence="8">
    <location>
        <begin position="256"/>
        <end position="300"/>
    </location>
</feature>
<dbReference type="Gene3D" id="2.40.50.140">
    <property type="entry name" value="Nucleic acid-binding proteins"/>
    <property type="match status" value="2"/>
</dbReference>
<evidence type="ECO:0000256" key="3">
    <source>
        <dbReference type="ARBA" id="ARBA00023125"/>
    </source>
</evidence>
<dbReference type="GO" id="GO:0000724">
    <property type="term" value="P:double-strand break repair via homologous recombination"/>
    <property type="evidence" value="ECO:0007669"/>
    <property type="project" value="InterPro"/>
</dbReference>
<name>A0A1R2B696_9CILI</name>
<organism evidence="9 10">
    <name type="scientific">Stentor coeruleus</name>
    <dbReference type="NCBI Taxonomy" id="5963"/>
    <lineage>
        <taxon>Eukaryota</taxon>
        <taxon>Sar</taxon>
        <taxon>Alveolata</taxon>
        <taxon>Ciliophora</taxon>
        <taxon>Postciliodesmatophora</taxon>
        <taxon>Heterotrichea</taxon>
        <taxon>Heterotrichida</taxon>
        <taxon>Stentoridae</taxon>
        <taxon>Stentor</taxon>
    </lineage>
</organism>
<dbReference type="InterPro" id="IPR002093">
    <property type="entry name" value="BRCA2_repeat"/>
</dbReference>
<protein>
    <recommendedName>
        <fullName evidence="11">BRCA2 OB1 domain-containing protein</fullName>
    </recommendedName>
</protein>
<evidence type="ECO:0000256" key="5">
    <source>
        <dbReference type="ARBA" id="ARBA00023204"/>
    </source>
</evidence>
<dbReference type="InterPro" id="IPR015525">
    <property type="entry name" value="BRCA2"/>
</dbReference>
<feature type="compositionally biased region" description="Basic and acidic residues" evidence="6">
    <location>
        <begin position="110"/>
        <end position="122"/>
    </location>
</feature>
<evidence type="ECO:0000259" key="8">
    <source>
        <dbReference type="Pfam" id="PF09169"/>
    </source>
</evidence>
<feature type="domain" description="BRCA2 OB1" evidence="7">
    <location>
        <begin position="309"/>
        <end position="405"/>
    </location>
</feature>
<dbReference type="InterPro" id="IPR015187">
    <property type="entry name" value="BRCA2_OB_1"/>
</dbReference>
<keyword evidence="4" id="KW-0233">DNA recombination</keyword>
<feature type="region of interest" description="Disordered" evidence="6">
    <location>
        <begin position="100"/>
        <end position="125"/>
    </location>
</feature>
<reference evidence="9 10" key="1">
    <citation type="submission" date="2016-11" db="EMBL/GenBank/DDBJ databases">
        <title>The macronuclear genome of Stentor coeruleus: a giant cell with tiny introns.</title>
        <authorList>
            <person name="Slabodnick M."/>
            <person name="Ruby J.G."/>
            <person name="Reiff S.B."/>
            <person name="Swart E.C."/>
            <person name="Gosai S."/>
            <person name="Prabakaran S."/>
            <person name="Witkowska E."/>
            <person name="Larue G.E."/>
            <person name="Fisher S."/>
            <person name="Freeman R.M."/>
            <person name="Gunawardena J."/>
            <person name="Chu W."/>
            <person name="Stover N.A."/>
            <person name="Gregory B.D."/>
            <person name="Nowacki M."/>
            <person name="Derisi J."/>
            <person name="Roy S.W."/>
            <person name="Marshall W.F."/>
            <person name="Sood P."/>
        </authorList>
    </citation>
    <scope>NUCLEOTIDE SEQUENCE [LARGE SCALE GENOMIC DNA]</scope>
    <source>
        <strain evidence="9">WM001</strain>
    </source>
</reference>
<keyword evidence="2" id="KW-0227">DNA damage</keyword>
<dbReference type="AlphaFoldDB" id="A0A1R2B696"/>
<proteinExistence type="predicted"/>
<evidence type="ECO:0000259" key="7">
    <source>
        <dbReference type="Pfam" id="PF09103"/>
    </source>
</evidence>
<sequence length="677" mass="76809">MFMESDFQTDSKNLSPLPSNLILKPSETTAPKFMGFGLTTGNFTSISVSNEALERAKKLFDSPETPSPQVKVQENVVFRTGANALFEVSAEAMARAQKMFESPSQASIQPREDKSTDELDKKSPRKNIPVAVRAGIIRQNRGELACGNSFHPKFISLNNSKPQQVPLPKRRIESPEIKPKQKSDKLIKKSSVTLLDLNNHRPLRGFYNSYGLLVNADNAGYFTFYCNCYTGGCQCSRDGMSWEDFYDQMVDYGLKVSKEWVQHHYRLIVWKYASYERRITGLKGIFSVEKVLENLKHRYEKQCMQNKRSILQKIIEGDELSSKRMVLCVGSIKTFGSSFCVELIDGWYTIWTDINSENLFFPLLQRKTIAQGMKIEMVGCSIKDGKLIIPYNSARRAAWDRKLGEVNTVFPFPICISSIKENGGIIGRVTGYVSRIYPLLYIENNTIKSKFTVNDTNSSFFECLIKDGLIDFTKKKTSSALIRFKSSANEIYENLKLGALVNLYFLQPGEPKNFKRILIFNHKSKILYGKKERKDVVKIRKLVDNKTKCMKEVDVVGIVTNVQKTQSNEIKGLSLACVHGNIRISIHNPSFFGRVLNMVEVSNLKYMKILALLNIVADSKKGPVGELKTTNYTEIIHTNFPSHMMQQVLVLKEFNLNSVLSHRSECDHFGCVCALDS</sequence>
<evidence type="ECO:0000313" key="9">
    <source>
        <dbReference type="EMBL" id="OMJ72291.1"/>
    </source>
</evidence>
<comment type="caution">
    <text evidence="9">The sequence shown here is derived from an EMBL/GenBank/DDBJ whole genome shotgun (WGS) entry which is preliminary data.</text>
</comment>
<evidence type="ECO:0000256" key="1">
    <source>
        <dbReference type="ARBA" id="ARBA00022737"/>
    </source>
</evidence>
<dbReference type="OrthoDB" id="21095at2759"/>
<dbReference type="SUPFAM" id="SSF50249">
    <property type="entry name" value="Nucleic acid-binding proteins"/>
    <property type="match status" value="2"/>
</dbReference>
<dbReference type="Pfam" id="PF00634">
    <property type="entry name" value="BRCA2"/>
    <property type="match status" value="1"/>
</dbReference>
<evidence type="ECO:0008006" key="11">
    <source>
        <dbReference type="Google" id="ProtNLM"/>
    </source>
</evidence>
<dbReference type="InterPro" id="IPR015252">
    <property type="entry name" value="BRCA2_hlx"/>
</dbReference>
<dbReference type="PANTHER" id="PTHR11289:SF0">
    <property type="entry name" value="BREAST CANCER TYPE 2 SUSCEPTIBILITY PROTEIN"/>
    <property type="match status" value="1"/>
</dbReference>
<dbReference type="EMBL" id="MPUH01000914">
    <property type="protein sequence ID" value="OMJ72291.1"/>
    <property type="molecule type" value="Genomic_DNA"/>
</dbReference>
<evidence type="ECO:0000256" key="2">
    <source>
        <dbReference type="ARBA" id="ARBA00022763"/>
    </source>
</evidence>
<keyword evidence="10" id="KW-1185">Reference proteome</keyword>
<dbReference type="GO" id="GO:0006355">
    <property type="term" value="P:regulation of DNA-templated transcription"/>
    <property type="evidence" value="ECO:0007669"/>
    <property type="project" value="TreeGrafter"/>
</dbReference>
<dbReference type="PANTHER" id="PTHR11289">
    <property type="entry name" value="BREAST CANCER TYPE 2 SUSCEPTIBILITY PROTEIN BRCA2"/>
    <property type="match status" value="1"/>
</dbReference>
<dbReference type="SUPFAM" id="SSF81872">
    <property type="entry name" value="BRCA2 helical domain"/>
    <property type="match status" value="1"/>
</dbReference>
<evidence type="ECO:0000256" key="4">
    <source>
        <dbReference type="ARBA" id="ARBA00023172"/>
    </source>
</evidence>
<dbReference type="Pfam" id="PF09169">
    <property type="entry name" value="BRCA-2_helical"/>
    <property type="match status" value="1"/>
</dbReference>
<dbReference type="Pfam" id="PF09103">
    <property type="entry name" value="BRCA-2_OB1"/>
    <property type="match status" value="1"/>
</dbReference>
<keyword evidence="1" id="KW-0677">Repeat</keyword>
<dbReference type="GO" id="GO:0003677">
    <property type="term" value="F:DNA binding"/>
    <property type="evidence" value="ECO:0007669"/>
    <property type="project" value="UniProtKB-KW"/>
</dbReference>
<dbReference type="InterPro" id="IPR036315">
    <property type="entry name" value="BRCA2_hlx_sf"/>
</dbReference>
<evidence type="ECO:0000256" key="6">
    <source>
        <dbReference type="SAM" id="MobiDB-lite"/>
    </source>
</evidence>
<keyword evidence="5" id="KW-0234">DNA repair</keyword>
<gene>
    <name evidence="9" type="ORF">SteCoe_29312</name>
</gene>